<dbReference type="AlphaFoldDB" id="A0A9P3GGM0"/>
<organism evidence="1 2">
    <name type="scientific">Phanerochaete sordida</name>
    <dbReference type="NCBI Taxonomy" id="48140"/>
    <lineage>
        <taxon>Eukaryota</taxon>
        <taxon>Fungi</taxon>
        <taxon>Dikarya</taxon>
        <taxon>Basidiomycota</taxon>
        <taxon>Agaricomycotina</taxon>
        <taxon>Agaricomycetes</taxon>
        <taxon>Polyporales</taxon>
        <taxon>Phanerochaetaceae</taxon>
        <taxon>Phanerochaete</taxon>
    </lineage>
</organism>
<accession>A0A9P3GGM0</accession>
<proteinExistence type="predicted"/>
<keyword evidence="2" id="KW-1185">Reference proteome</keyword>
<dbReference type="OrthoDB" id="2804601at2759"/>
<comment type="caution">
    <text evidence="1">The sequence shown here is derived from an EMBL/GenBank/DDBJ whole genome shotgun (WGS) entry which is preliminary data.</text>
</comment>
<dbReference type="Proteomes" id="UP000703269">
    <property type="component" value="Unassembled WGS sequence"/>
</dbReference>
<gene>
    <name evidence="1" type="ORF">PsYK624_095040</name>
</gene>
<sequence>MLDYWHQLFPRCDSLDAVASLPEEEIKEQLHRLPASWPSLARELCTTDKDPDGADIWYSAWDAGLLKVLEEMMNDKYCCGFSRKQLVSRNDGRKTERVANLLNLFSICATRVFKDDRTWEVGQILTALLDTVVGLYARFWTVRDSFLLGRRSIFVENSAVPYTNVTVDERELCELHDVLNSLGRLTVENLKGAMEIPELLRSRIPHVALFTWVYSTDPRTQSKGLSNIAMINWSGPASRKLWKKFLSGVVGGCLSDEDVTNAIARDLAAGDTVDSSLKNVLCFLSIWHEFVLDGGRSLSSYTLLAPNCLAAMRRQQCRGSDEHSVMLWRVASEVFMNMWLGLEIRGRQCYALVDAICDHIMASIQDGAARPPANIDEHLDWAFLQIPHRSTDDRPKTVALRHASLAAWQAVADAIVHHRLAQRPAWAGVARLWPMLRASMLPAPTQPTCTPFAPFERCAWHECLCSRHKPAHRMRMCKGCERVFYCGERCQKKGLGGGRTQDAM</sequence>
<dbReference type="EMBL" id="BPQB01000031">
    <property type="protein sequence ID" value="GJE93345.1"/>
    <property type="molecule type" value="Genomic_DNA"/>
</dbReference>
<reference evidence="1 2" key="1">
    <citation type="submission" date="2021-08" db="EMBL/GenBank/DDBJ databases">
        <title>Draft Genome Sequence of Phanerochaete sordida strain YK-624.</title>
        <authorList>
            <person name="Mori T."/>
            <person name="Dohra H."/>
            <person name="Suzuki T."/>
            <person name="Kawagishi H."/>
            <person name="Hirai H."/>
        </authorList>
    </citation>
    <scope>NUCLEOTIDE SEQUENCE [LARGE SCALE GENOMIC DNA]</scope>
    <source>
        <strain evidence="1 2">YK-624</strain>
    </source>
</reference>
<name>A0A9P3GGM0_9APHY</name>
<evidence type="ECO:0000313" key="1">
    <source>
        <dbReference type="EMBL" id="GJE93345.1"/>
    </source>
</evidence>
<evidence type="ECO:0000313" key="2">
    <source>
        <dbReference type="Proteomes" id="UP000703269"/>
    </source>
</evidence>
<protein>
    <submittedName>
        <fullName evidence="1">Zinc finger MYND domain-containing protein</fullName>
    </submittedName>
</protein>